<evidence type="ECO:0000313" key="2">
    <source>
        <dbReference type="Proteomes" id="UP000032142"/>
    </source>
</evidence>
<organism evidence="1 2">
    <name type="scientific">Gossypium arboreum</name>
    <name type="common">Tree cotton</name>
    <name type="synonym">Gossypium nanking</name>
    <dbReference type="NCBI Taxonomy" id="29729"/>
    <lineage>
        <taxon>Eukaryota</taxon>
        <taxon>Viridiplantae</taxon>
        <taxon>Streptophyta</taxon>
        <taxon>Embryophyta</taxon>
        <taxon>Tracheophyta</taxon>
        <taxon>Spermatophyta</taxon>
        <taxon>Magnoliopsida</taxon>
        <taxon>eudicotyledons</taxon>
        <taxon>Gunneridae</taxon>
        <taxon>Pentapetalae</taxon>
        <taxon>rosids</taxon>
        <taxon>malvids</taxon>
        <taxon>Malvales</taxon>
        <taxon>Malvaceae</taxon>
        <taxon>Malvoideae</taxon>
        <taxon>Gossypium</taxon>
    </lineage>
</organism>
<keyword evidence="2" id="KW-1185">Reference proteome</keyword>
<protein>
    <submittedName>
        <fullName evidence="1">Uncharacterized protein</fullName>
    </submittedName>
</protein>
<gene>
    <name evidence="1" type="ORF">F383_21219</name>
</gene>
<evidence type="ECO:0000313" key="1">
    <source>
        <dbReference type="EMBL" id="KHG17449.1"/>
    </source>
</evidence>
<reference evidence="2" key="1">
    <citation type="submission" date="2014-09" db="EMBL/GenBank/DDBJ databases">
        <authorList>
            <person name="Mudge J."/>
            <person name="Ramaraj T."/>
            <person name="Lindquist I.E."/>
            <person name="Bharti A.K."/>
            <person name="Sundararajan A."/>
            <person name="Cameron C.T."/>
            <person name="Woodward J.E."/>
            <person name="May G.D."/>
            <person name="Brubaker C."/>
            <person name="Broadhvest J."/>
            <person name="Wilkins T.A."/>
        </authorList>
    </citation>
    <scope>NUCLEOTIDE SEQUENCE</scope>
    <source>
        <strain evidence="2">cv. AKA8401</strain>
    </source>
</reference>
<name>A0A0B0NZZ0_GOSAR</name>
<dbReference type="AlphaFoldDB" id="A0A0B0NZZ0"/>
<sequence>MRHWVPIYFSLTDETLGVNLLLQIYPMRHWVPNWCVGWIYVSV</sequence>
<dbReference type="EMBL" id="KN408291">
    <property type="protein sequence ID" value="KHG17449.1"/>
    <property type="molecule type" value="Genomic_DNA"/>
</dbReference>
<dbReference type="Proteomes" id="UP000032142">
    <property type="component" value="Unassembled WGS sequence"/>
</dbReference>
<accession>A0A0B0NZZ0</accession>
<proteinExistence type="predicted"/>